<evidence type="ECO:0000313" key="5">
    <source>
        <dbReference type="EMBL" id="KAF0935360.1"/>
    </source>
</evidence>
<comment type="caution">
    <text evidence="3">Lacks conserved residue(s) required for the propagation of feature annotation.</text>
</comment>
<evidence type="ECO:0000256" key="2">
    <source>
        <dbReference type="ARBA" id="ARBA00023163"/>
    </source>
</evidence>
<reference evidence="5 6" key="1">
    <citation type="submission" date="2019-11" db="EMBL/GenBank/DDBJ databases">
        <title>Whole genome sequence of Oryza granulata.</title>
        <authorList>
            <person name="Li W."/>
        </authorList>
    </citation>
    <scope>NUCLEOTIDE SEQUENCE [LARGE SCALE GENOMIC DNA]</scope>
    <source>
        <strain evidence="6">cv. Menghai</strain>
        <tissue evidence="5">Leaf</tissue>
    </source>
</reference>
<protein>
    <submittedName>
        <fullName evidence="5">Uncharacterized protein</fullName>
    </submittedName>
</protein>
<gene>
    <name evidence="5" type="ORF">E2562_032051</name>
</gene>
<feature type="region of interest" description="SAW" evidence="3">
    <location>
        <begin position="372"/>
        <end position="448"/>
    </location>
</feature>
<keyword evidence="2" id="KW-0804">Transcription</keyword>
<dbReference type="InterPro" id="IPR005202">
    <property type="entry name" value="TF_GRAS"/>
</dbReference>
<comment type="caution">
    <text evidence="5">The sequence shown here is derived from an EMBL/GenBank/DDBJ whole genome shotgun (WGS) entry which is preliminary data.</text>
</comment>
<keyword evidence="1" id="KW-0805">Transcription regulation</keyword>
<feature type="region of interest" description="Leucine repeat II (LRII)" evidence="3">
    <location>
        <begin position="227"/>
        <end position="259"/>
    </location>
</feature>
<evidence type="ECO:0000256" key="3">
    <source>
        <dbReference type="PROSITE-ProRule" id="PRU01191"/>
    </source>
</evidence>
<proteinExistence type="inferred from homology"/>
<dbReference type="AlphaFoldDB" id="A0A6G1FEK4"/>
<dbReference type="PANTHER" id="PTHR31636">
    <property type="entry name" value="OSJNBA0084A10.13 PROTEIN-RELATED"/>
    <property type="match status" value="1"/>
</dbReference>
<dbReference type="Proteomes" id="UP000479710">
    <property type="component" value="Unassembled WGS sequence"/>
</dbReference>
<sequence>MLLCGRADDPSCPDAADADDDDDEDASMLGSPARGDRPPDDDNAATAAAEASASEQPQPKAPLLPRELVLACADLVHRGDLDGARRVADAVLAAADPRGDAADRLVHHFARSLALRVGDKGGGGEGPAGVGVVVAPPATVSSAAYLAYIKIAPFLRFAHLTANQAILEASADAGERRRVLHIVDMDAAHGVQWPPLLQAIADRADPAVGPPEVRLTGAGPDRDVLLRTGDRLRAFAGSLNLPFRFHPLLLPCTAELAADPTAALELHPDETLAVNCVLFLHKLGSDGELAAFLRWVKSMNPAVVTIAEREQITTGGGSDEDAPDELPRRVAAAMDYYSAVFNALEATVPPASVDRLAVEQEILSREIDGAVAGHSNGGGRARGFDAWASAACAAGLALRPLSAFAASQARLLLRLHYPSEGYAAEDDDRGACFLRWQSRPLMSVSSWQPQ</sequence>
<evidence type="ECO:0000256" key="4">
    <source>
        <dbReference type="SAM" id="MobiDB-lite"/>
    </source>
</evidence>
<dbReference type="Pfam" id="PF03514">
    <property type="entry name" value="GRAS"/>
    <property type="match status" value="1"/>
</dbReference>
<dbReference type="OrthoDB" id="1882904at2759"/>
<organism evidence="5 6">
    <name type="scientific">Oryza meyeriana var. granulata</name>
    <dbReference type="NCBI Taxonomy" id="110450"/>
    <lineage>
        <taxon>Eukaryota</taxon>
        <taxon>Viridiplantae</taxon>
        <taxon>Streptophyta</taxon>
        <taxon>Embryophyta</taxon>
        <taxon>Tracheophyta</taxon>
        <taxon>Spermatophyta</taxon>
        <taxon>Magnoliopsida</taxon>
        <taxon>Liliopsida</taxon>
        <taxon>Poales</taxon>
        <taxon>Poaceae</taxon>
        <taxon>BOP clade</taxon>
        <taxon>Oryzoideae</taxon>
        <taxon>Oryzeae</taxon>
        <taxon>Oryzinae</taxon>
        <taxon>Oryza</taxon>
        <taxon>Oryza meyeriana</taxon>
    </lineage>
</organism>
<feature type="short sequence motif" description="VHIID" evidence="3">
    <location>
        <begin position="180"/>
        <end position="184"/>
    </location>
</feature>
<feature type="region of interest" description="Disordered" evidence="4">
    <location>
        <begin position="1"/>
        <end position="62"/>
    </location>
</feature>
<accession>A0A6G1FEK4</accession>
<feature type="compositionally biased region" description="Acidic residues" evidence="4">
    <location>
        <begin position="16"/>
        <end position="26"/>
    </location>
</feature>
<keyword evidence="6" id="KW-1185">Reference proteome</keyword>
<feature type="compositionally biased region" description="Low complexity" evidence="4">
    <location>
        <begin position="44"/>
        <end position="55"/>
    </location>
</feature>
<evidence type="ECO:0000313" key="6">
    <source>
        <dbReference type="Proteomes" id="UP000479710"/>
    </source>
</evidence>
<evidence type="ECO:0000256" key="1">
    <source>
        <dbReference type="ARBA" id="ARBA00023015"/>
    </source>
</evidence>
<dbReference type="PROSITE" id="PS50985">
    <property type="entry name" value="GRAS"/>
    <property type="match status" value="1"/>
</dbReference>
<dbReference type="EMBL" id="SPHZ02000001">
    <property type="protein sequence ID" value="KAF0935360.1"/>
    <property type="molecule type" value="Genomic_DNA"/>
</dbReference>
<name>A0A6G1FEK4_9ORYZ</name>
<comment type="similarity">
    <text evidence="3">Belongs to the GRAS family.</text>
</comment>